<gene>
    <name evidence="1" type="ORF">AAQM_1460</name>
</gene>
<proteinExistence type="predicted"/>
<dbReference type="AlphaFoldDB" id="A0AAE7B5F4"/>
<name>A0AAE7B5F4_9BACT</name>
<keyword evidence="2" id="KW-1185">Reference proteome</keyword>
<dbReference type="EMBL" id="CP030944">
    <property type="protein sequence ID" value="QKE26207.1"/>
    <property type="molecule type" value="Genomic_DNA"/>
</dbReference>
<accession>A0AAE7B5F4</accession>
<dbReference type="RefSeq" id="WP_129094975.1">
    <property type="nucleotide sequence ID" value="NZ_CBCSAE010000004.1"/>
</dbReference>
<sequence>MLREKDKLLCLQIQEEIGREKHSPIYKYIKEDGRQIPVYMTDKEEIIAFLEKYDKLENKEMVKYRSQS</sequence>
<dbReference type="KEGG" id="aaqi:AAQM_1460"/>
<evidence type="ECO:0000313" key="2">
    <source>
        <dbReference type="Proteomes" id="UP000502065"/>
    </source>
</evidence>
<reference evidence="1 2" key="1">
    <citation type="submission" date="2018-07" db="EMBL/GenBank/DDBJ databases">
        <title>Identification of phenol metabolism pathways in Arcobacter.</title>
        <authorList>
            <person name="Miller W.G."/>
            <person name="Yee E."/>
            <person name="Bono J.L."/>
        </authorList>
    </citation>
    <scope>NUCLEOTIDE SEQUENCE [LARGE SCALE GENOMIC DNA]</scope>
    <source>
        <strain evidence="1 2">W63</strain>
    </source>
</reference>
<dbReference type="Proteomes" id="UP000502065">
    <property type="component" value="Chromosome"/>
</dbReference>
<protein>
    <submittedName>
        <fullName evidence="1">Uncharacterized protein</fullName>
    </submittedName>
</protein>
<evidence type="ECO:0000313" key="1">
    <source>
        <dbReference type="EMBL" id="QKE26207.1"/>
    </source>
</evidence>
<organism evidence="1 2">
    <name type="scientific">Arcobacter aquimarinus</name>
    <dbReference type="NCBI Taxonomy" id="1315211"/>
    <lineage>
        <taxon>Bacteria</taxon>
        <taxon>Pseudomonadati</taxon>
        <taxon>Campylobacterota</taxon>
        <taxon>Epsilonproteobacteria</taxon>
        <taxon>Campylobacterales</taxon>
        <taxon>Arcobacteraceae</taxon>
        <taxon>Arcobacter</taxon>
    </lineage>
</organism>